<sequence length="258" mass="29024">ICFTFSVVILCCVSLLTFAASAKTIHLLMEAVPDTFYIQDLLPEFEKETGIKVEFEIVNYAQMHGKLLPQLLSPKGVYDAIVVDNYWAGEFPAAGWLERLEPYVEKTPGIKLEDYLPSMLDMVGYYEGKLYMIPFYNYTMILIYRNDLLTQAGAVIPDTVEEYVDLCSRMTQDIDGDGEVDIYGTSMMGLKPDPICMEWSNYLFSSGGDYYDENWHAIINSPEAVKATRLYAKNMHLNAPMGAPGFGFDEAINVVAQG</sequence>
<dbReference type="Gene3D" id="3.40.190.10">
    <property type="entry name" value="Periplasmic binding protein-like II"/>
    <property type="match status" value="1"/>
</dbReference>
<feature type="non-terminal residue" evidence="1">
    <location>
        <position position="1"/>
    </location>
</feature>
<organism evidence="1">
    <name type="scientific">marine sediment metagenome</name>
    <dbReference type="NCBI Taxonomy" id="412755"/>
    <lineage>
        <taxon>unclassified sequences</taxon>
        <taxon>metagenomes</taxon>
        <taxon>ecological metagenomes</taxon>
    </lineage>
</organism>
<dbReference type="AlphaFoldDB" id="X0W508"/>
<dbReference type="Pfam" id="PF01547">
    <property type="entry name" value="SBP_bac_1"/>
    <property type="match status" value="1"/>
</dbReference>
<dbReference type="EMBL" id="BARS01035539">
    <property type="protein sequence ID" value="GAG19693.1"/>
    <property type="molecule type" value="Genomic_DNA"/>
</dbReference>
<name>X0W508_9ZZZZ</name>
<feature type="non-terminal residue" evidence="1">
    <location>
        <position position="258"/>
    </location>
</feature>
<dbReference type="InterPro" id="IPR050490">
    <property type="entry name" value="Bact_solute-bd_prot1"/>
</dbReference>
<evidence type="ECO:0000313" key="1">
    <source>
        <dbReference type="EMBL" id="GAG19693.1"/>
    </source>
</evidence>
<evidence type="ECO:0008006" key="2">
    <source>
        <dbReference type="Google" id="ProtNLM"/>
    </source>
</evidence>
<dbReference type="PANTHER" id="PTHR43649">
    <property type="entry name" value="ARABINOSE-BINDING PROTEIN-RELATED"/>
    <property type="match status" value="1"/>
</dbReference>
<dbReference type="InterPro" id="IPR006059">
    <property type="entry name" value="SBP"/>
</dbReference>
<reference evidence="1" key="1">
    <citation type="journal article" date="2014" name="Front. Microbiol.">
        <title>High frequency of phylogenetically diverse reductive dehalogenase-homologous genes in deep subseafloor sedimentary metagenomes.</title>
        <authorList>
            <person name="Kawai M."/>
            <person name="Futagami T."/>
            <person name="Toyoda A."/>
            <person name="Takaki Y."/>
            <person name="Nishi S."/>
            <person name="Hori S."/>
            <person name="Arai W."/>
            <person name="Tsubouchi T."/>
            <person name="Morono Y."/>
            <person name="Uchiyama I."/>
            <person name="Ito T."/>
            <person name="Fujiyama A."/>
            <person name="Inagaki F."/>
            <person name="Takami H."/>
        </authorList>
    </citation>
    <scope>NUCLEOTIDE SEQUENCE</scope>
    <source>
        <strain evidence="1">Expedition CK06-06</strain>
    </source>
</reference>
<protein>
    <recommendedName>
        <fullName evidence="2">Extracellular solute-binding protein</fullName>
    </recommendedName>
</protein>
<accession>X0W508</accession>
<gene>
    <name evidence="1" type="ORF">S01H1_54747</name>
</gene>
<dbReference type="PANTHER" id="PTHR43649:SF12">
    <property type="entry name" value="DIACETYLCHITOBIOSE BINDING PROTEIN DASA"/>
    <property type="match status" value="1"/>
</dbReference>
<dbReference type="SUPFAM" id="SSF53850">
    <property type="entry name" value="Periplasmic binding protein-like II"/>
    <property type="match status" value="1"/>
</dbReference>
<proteinExistence type="predicted"/>
<comment type="caution">
    <text evidence="1">The sequence shown here is derived from an EMBL/GenBank/DDBJ whole genome shotgun (WGS) entry which is preliminary data.</text>
</comment>